<dbReference type="Proteomes" id="UP000018211">
    <property type="component" value="Unassembled WGS sequence"/>
</dbReference>
<dbReference type="EC" id="1.5.1.3" evidence="2"/>
<sequence>MRKLAVLAFVTLDGVMQSPSMPEEDPSGGFTHGGWAAPYWEGVMTQVERYAMSEPYDMVFGRNTYDIFAGHWPSAPKSNLSDRMNAARKYVVTSNPQTLTWENSIAISGDVVSEIQTLKDQSGPLLQVHGSANMIQALLKYDLIDELRLWMFPVVVGNGKRLFEPATGTRQLTLTKFERCENGVTMHFYKPV</sequence>
<evidence type="ECO:0000313" key="3">
    <source>
        <dbReference type="Proteomes" id="UP000018211"/>
    </source>
</evidence>
<dbReference type="InterPro" id="IPR050765">
    <property type="entry name" value="Riboflavin_Biosynth_HTPR"/>
</dbReference>
<accession>A0AAV2VJ67</accession>
<dbReference type="RefSeq" id="WP_022610365.1">
    <property type="nucleotide sequence ID" value="NZ_LK391965.1"/>
</dbReference>
<reference evidence="2 3" key="1">
    <citation type="journal article" date="2013" name="ISME J.">
        <title>Comparative genomics of pathogenic lineages of Vibrio nigripulchritudo identifies virulence-associated traits.</title>
        <authorList>
            <person name="Goudenege D."/>
            <person name="Labreuche Y."/>
            <person name="Krin E."/>
            <person name="Ansquer D."/>
            <person name="Mangenot S."/>
            <person name="Calteau A."/>
            <person name="Medigue C."/>
            <person name="Mazel D."/>
            <person name="Polz M.F."/>
            <person name="Le Roux F."/>
        </authorList>
    </citation>
    <scope>NUCLEOTIDE SEQUENCE [LARGE SCALE GENOMIC DNA]</scope>
    <source>
        <strain evidence="2 3">SOn1</strain>
    </source>
</reference>
<dbReference type="PANTHER" id="PTHR38011">
    <property type="entry name" value="DIHYDROFOLATE REDUCTASE FAMILY PROTEIN (AFU_ORTHOLOGUE AFUA_8G06820)"/>
    <property type="match status" value="1"/>
</dbReference>
<dbReference type="GO" id="GO:0009231">
    <property type="term" value="P:riboflavin biosynthetic process"/>
    <property type="evidence" value="ECO:0007669"/>
    <property type="project" value="InterPro"/>
</dbReference>
<name>A0AAV2VJ67_9VIBR</name>
<dbReference type="PANTHER" id="PTHR38011:SF2">
    <property type="entry name" value="BIFUNCTIONAL DEAMINASE-REDUCTASE DOMAIN PROTEIN"/>
    <property type="match status" value="1"/>
</dbReference>
<dbReference type="Gene3D" id="3.40.430.10">
    <property type="entry name" value="Dihydrofolate Reductase, subunit A"/>
    <property type="match status" value="1"/>
</dbReference>
<evidence type="ECO:0000313" key="2">
    <source>
        <dbReference type="EMBL" id="CCO44556.1"/>
    </source>
</evidence>
<evidence type="ECO:0000259" key="1">
    <source>
        <dbReference type="Pfam" id="PF01872"/>
    </source>
</evidence>
<protein>
    <submittedName>
        <fullName evidence="2">Dihydrofolate reductase</fullName>
        <ecNumber evidence="2">1.5.1.3</ecNumber>
    </submittedName>
</protein>
<keyword evidence="2" id="KW-0560">Oxidoreductase</keyword>
<comment type="caution">
    <text evidence="2">The sequence shown here is derived from an EMBL/GenBank/DDBJ whole genome shotgun (WGS) entry which is preliminary data.</text>
</comment>
<feature type="domain" description="Bacterial bifunctional deaminase-reductase C-terminal" evidence="1">
    <location>
        <begin position="3"/>
        <end position="185"/>
    </location>
</feature>
<dbReference type="GO" id="GO:0008703">
    <property type="term" value="F:5-amino-6-(5-phosphoribosylamino)uracil reductase activity"/>
    <property type="evidence" value="ECO:0007669"/>
    <property type="project" value="InterPro"/>
</dbReference>
<dbReference type="SUPFAM" id="SSF53597">
    <property type="entry name" value="Dihydrofolate reductase-like"/>
    <property type="match status" value="1"/>
</dbReference>
<proteinExistence type="predicted"/>
<dbReference type="GO" id="GO:0004146">
    <property type="term" value="F:dihydrofolate reductase activity"/>
    <property type="evidence" value="ECO:0007669"/>
    <property type="project" value="UniProtKB-EC"/>
</dbReference>
<dbReference type="EMBL" id="CAOF01000020">
    <property type="protein sequence ID" value="CCO44556.1"/>
    <property type="molecule type" value="Genomic_DNA"/>
</dbReference>
<dbReference type="InterPro" id="IPR002734">
    <property type="entry name" value="RibDG_C"/>
</dbReference>
<dbReference type="Pfam" id="PF01872">
    <property type="entry name" value="RibD_C"/>
    <property type="match status" value="1"/>
</dbReference>
<organism evidence="2 3">
    <name type="scientific">Vibrio nigripulchritudo SOn1</name>
    <dbReference type="NCBI Taxonomy" id="1238450"/>
    <lineage>
        <taxon>Bacteria</taxon>
        <taxon>Pseudomonadati</taxon>
        <taxon>Pseudomonadota</taxon>
        <taxon>Gammaproteobacteria</taxon>
        <taxon>Vibrionales</taxon>
        <taxon>Vibrionaceae</taxon>
        <taxon>Vibrio</taxon>
    </lineage>
</organism>
<dbReference type="InterPro" id="IPR024072">
    <property type="entry name" value="DHFR-like_dom_sf"/>
</dbReference>
<gene>
    <name evidence="2" type="ORF">VIBNISOn1_1160064</name>
</gene>
<dbReference type="AlphaFoldDB" id="A0AAV2VJ67"/>